<evidence type="ECO:0000256" key="1">
    <source>
        <dbReference type="SAM" id="Phobius"/>
    </source>
</evidence>
<keyword evidence="1" id="KW-1133">Transmembrane helix</keyword>
<dbReference type="Proteomes" id="UP000077755">
    <property type="component" value="Chromosome 1"/>
</dbReference>
<evidence type="ECO:0000313" key="4">
    <source>
        <dbReference type="Proteomes" id="UP000077755"/>
    </source>
</evidence>
<evidence type="ECO:0000313" key="3">
    <source>
        <dbReference type="EMBL" id="WOG84972.1"/>
    </source>
</evidence>
<name>A0A166ILH9_DAUCS</name>
<feature type="transmembrane region" description="Helical" evidence="1">
    <location>
        <begin position="6"/>
        <end position="26"/>
    </location>
</feature>
<keyword evidence="1" id="KW-0472">Membrane</keyword>
<keyword evidence="4" id="KW-1185">Reference proteome</keyword>
<dbReference type="AlphaFoldDB" id="A0A166ILH9"/>
<dbReference type="EMBL" id="LNRQ01000001">
    <property type="protein sequence ID" value="KZN11259.1"/>
    <property type="molecule type" value="Genomic_DNA"/>
</dbReference>
<reference evidence="2" key="1">
    <citation type="journal article" date="2016" name="Nat. Genet.">
        <title>A high-quality carrot genome assembly provides new insights into carotenoid accumulation and asterid genome evolution.</title>
        <authorList>
            <person name="Iorizzo M."/>
            <person name="Ellison S."/>
            <person name="Senalik D."/>
            <person name="Zeng P."/>
            <person name="Satapoomin P."/>
            <person name="Huang J."/>
            <person name="Bowman M."/>
            <person name="Iovene M."/>
            <person name="Sanseverino W."/>
            <person name="Cavagnaro P."/>
            <person name="Yildiz M."/>
            <person name="Macko-Podgorni A."/>
            <person name="Moranska E."/>
            <person name="Grzebelus E."/>
            <person name="Grzebelus D."/>
            <person name="Ashrafi H."/>
            <person name="Zheng Z."/>
            <person name="Cheng S."/>
            <person name="Spooner D."/>
            <person name="Van Deynze A."/>
            <person name="Simon P."/>
        </authorList>
    </citation>
    <scope>NUCLEOTIDE SEQUENCE [LARGE SCALE GENOMIC DNA]</scope>
    <source>
        <tissue evidence="2">Leaf</tissue>
    </source>
</reference>
<proteinExistence type="predicted"/>
<organism evidence="2">
    <name type="scientific">Daucus carota subsp. sativus</name>
    <name type="common">Carrot</name>
    <dbReference type="NCBI Taxonomy" id="79200"/>
    <lineage>
        <taxon>Eukaryota</taxon>
        <taxon>Viridiplantae</taxon>
        <taxon>Streptophyta</taxon>
        <taxon>Embryophyta</taxon>
        <taxon>Tracheophyta</taxon>
        <taxon>Spermatophyta</taxon>
        <taxon>Magnoliopsida</taxon>
        <taxon>eudicotyledons</taxon>
        <taxon>Gunneridae</taxon>
        <taxon>Pentapetalae</taxon>
        <taxon>asterids</taxon>
        <taxon>campanulids</taxon>
        <taxon>Apiales</taxon>
        <taxon>Apiaceae</taxon>
        <taxon>Apioideae</taxon>
        <taxon>Scandiceae</taxon>
        <taxon>Daucinae</taxon>
        <taxon>Daucus</taxon>
        <taxon>Daucus sect. Daucus</taxon>
    </lineage>
</organism>
<accession>A0A166ILH9</accession>
<dbReference type="Gramene" id="KZN11259">
    <property type="protein sequence ID" value="KZN11259"/>
    <property type="gene ID" value="DCAR_003915"/>
</dbReference>
<dbReference type="EMBL" id="CP093343">
    <property type="protein sequence ID" value="WOG84972.1"/>
    <property type="molecule type" value="Genomic_DNA"/>
</dbReference>
<sequence length="85" mass="9611">MEEAKLFLAFPVFVISMVCVIIYVVYDLCLKPKFLRAKLIEQGIDGPKPTLIMGNMPDIRQIKSKELVLDAVTYDLNKSLSLDCC</sequence>
<gene>
    <name evidence="2" type="ORF">DCAR_003915</name>
    <name evidence="3" type="ORF">DCAR_0104158</name>
</gene>
<keyword evidence="1" id="KW-0812">Transmembrane</keyword>
<reference evidence="3" key="2">
    <citation type="submission" date="2022-03" db="EMBL/GenBank/DDBJ databases">
        <title>Draft title - Genomic analysis of global carrot germplasm unveils the trajectory of domestication and the origin of high carotenoid orange carrot.</title>
        <authorList>
            <person name="Iorizzo M."/>
            <person name="Ellison S."/>
            <person name="Senalik D."/>
            <person name="Macko-Podgorni A."/>
            <person name="Grzebelus D."/>
            <person name="Bostan H."/>
            <person name="Rolling W."/>
            <person name="Curaba J."/>
            <person name="Simon P."/>
        </authorList>
    </citation>
    <scope>NUCLEOTIDE SEQUENCE</scope>
    <source>
        <tissue evidence="3">Leaf</tissue>
    </source>
</reference>
<evidence type="ECO:0000313" key="2">
    <source>
        <dbReference type="EMBL" id="KZN11259.1"/>
    </source>
</evidence>
<protein>
    <submittedName>
        <fullName evidence="2">Uncharacterized protein</fullName>
    </submittedName>
</protein>